<feature type="region of interest" description="Disordered" evidence="1">
    <location>
        <begin position="129"/>
        <end position="162"/>
    </location>
</feature>
<protein>
    <submittedName>
        <fullName evidence="2">Uncharacterized protein</fullName>
    </submittedName>
</protein>
<proteinExistence type="predicted"/>
<sequence>MRSITYLLGRVFSGEETPEEAVKEAIALGWASSYLGLGASPEAYGSLLQAAQEAGLWILKRVLLPDGRELRPIPELAKKIEAGAISAAEAVELARKAGWTAPLRRPTNEESPNGGGIATVGEYLGAKNNHLQQQLAEANRRKEEAFKAQQNAGGGKKKKNRK</sequence>
<evidence type="ECO:0000313" key="2">
    <source>
        <dbReference type="EMBL" id="HFZ08576.1"/>
    </source>
</evidence>
<dbReference type="EMBL" id="DTGG01000017">
    <property type="protein sequence ID" value="HFZ08576.1"/>
    <property type="molecule type" value="Genomic_DNA"/>
</dbReference>
<evidence type="ECO:0000256" key="1">
    <source>
        <dbReference type="SAM" id="MobiDB-lite"/>
    </source>
</evidence>
<dbReference type="AlphaFoldDB" id="A0A7V3N422"/>
<reference evidence="2" key="1">
    <citation type="journal article" date="2020" name="mSystems">
        <title>Genome- and Community-Level Interaction Insights into Carbon Utilization and Element Cycling Functions of Hydrothermarchaeota in Hydrothermal Sediment.</title>
        <authorList>
            <person name="Zhou Z."/>
            <person name="Liu Y."/>
            <person name="Xu W."/>
            <person name="Pan J."/>
            <person name="Luo Z.H."/>
            <person name="Li M."/>
        </authorList>
    </citation>
    <scope>NUCLEOTIDE SEQUENCE [LARGE SCALE GENOMIC DNA]</scope>
    <source>
        <strain evidence="2">SpSt-757</strain>
    </source>
</reference>
<organism evidence="2">
    <name type="scientific">candidate division CPR3 bacterium</name>
    <dbReference type="NCBI Taxonomy" id="2268181"/>
    <lineage>
        <taxon>Bacteria</taxon>
        <taxon>Bacteria division CPR3</taxon>
    </lineage>
</organism>
<accession>A0A7V3N422</accession>
<comment type="caution">
    <text evidence="2">The sequence shown here is derived from an EMBL/GenBank/DDBJ whole genome shotgun (WGS) entry which is preliminary data.</text>
</comment>
<feature type="region of interest" description="Disordered" evidence="1">
    <location>
        <begin position="102"/>
        <end position="121"/>
    </location>
</feature>
<gene>
    <name evidence="2" type="ORF">ENV41_00380</name>
</gene>
<name>A0A7V3N422_UNCC3</name>